<feature type="region of interest" description="Disordered" evidence="8">
    <location>
        <begin position="633"/>
        <end position="653"/>
    </location>
</feature>
<dbReference type="GO" id="GO:0009381">
    <property type="term" value="F:excinuclease ABC activity"/>
    <property type="evidence" value="ECO:0007669"/>
    <property type="project" value="UniProtKB-UniRule"/>
</dbReference>
<dbReference type="SUPFAM" id="SSF46600">
    <property type="entry name" value="C-terminal UvrC-binding domain of UvrB"/>
    <property type="match status" value="1"/>
</dbReference>
<dbReference type="GO" id="GO:0005737">
    <property type="term" value="C:cytoplasm"/>
    <property type="evidence" value="ECO:0007669"/>
    <property type="project" value="UniProtKB-SubCell"/>
</dbReference>
<dbReference type="InterPro" id="IPR000305">
    <property type="entry name" value="GIY-YIG_endonuc"/>
</dbReference>
<dbReference type="Pfam" id="PF02151">
    <property type="entry name" value="UVR"/>
    <property type="match status" value="1"/>
</dbReference>
<evidence type="ECO:0000256" key="7">
    <source>
        <dbReference type="HAMAP-Rule" id="MF_00203"/>
    </source>
</evidence>
<evidence type="ECO:0000256" key="2">
    <source>
        <dbReference type="ARBA" id="ARBA00022763"/>
    </source>
</evidence>
<dbReference type="AlphaFoldDB" id="A0A6L5X9K8"/>
<evidence type="ECO:0000256" key="4">
    <source>
        <dbReference type="ARBA" id="ARBA00022881"/>
    </source>
</evidence>
<dbReference type="GO" id="GO:0006289">
    <property type="term" value="P:nucleotide-excision repair"/>
    <property type="evidence" value="ECO:0007669"/>
    <property type="project" value="UniProtKB-UniRule"/>
</dbReference>
<dbReference type="PANTHER" id="PTHR30562:SF1">
    <property type="entry name" value="UVRABC SYSTEM PROTEIN C"/>
    <property type="match status" value="1"/>
</dbReference>
<comment type="similarity">
    <text evidence="7">Belongs to the UvrC family.</text>
</comment>
<evidence type="ECO:0000259" key="10">
    <source>
        <dbReference type="PROSITE" id="PS50164"/>
    </source>
</evidence>
<evidence type="ECO:0000256" key="5">
    <source>
        <dbReference type="ARBA" id="ARBA00023204"/>
    </source>
</evidence>
<keyword evidence="6 7" id="KW-0742">SOS response</keyword>
<keyword evidence="2 7" id="KW-0227">DNA damage</keyword>
<comment type="function">
    <text evidence="7">The UvrABC repair system catalyzes the recognition and processing of DNA lesions. UvrC both incises the 5' and 3' sides of the lesion. The N-terminal half is responsible for the 3' incision and the C-terminal half is responsible for the 5' incision.</text>
</comment>
<comment type="subcellular location">
    <subcellularLocation>
        <location evidence="7">Cytoplasm</location>
    </subcellularLocation>
</comment>
<dbReference type="PROSITE" id="PS50165">
    <property type="entry name" value="UVRC"/>
    <property type="match status" value="1"/>
</dbReference>
<dbReference type="GO" id="GO:0009380">
    <property type="term" value="C:excinuclease repair complex"/>
    <property type="evidence" value="ECO:0007669"/>
    <property type="project" value="InterPro"/>
</dbReference>
<reference evidence="12 13" key="1">
    <citation type="submission" date="2019-08" db="EMBL/GenBank/DDBJ databases">
        <title>In-depth cultivation of the pig gut microbiome towards novel bacterial diversity and tailored functional studies.</title>
        <authorList>
            <person name="Wylensek D."/>
            <person name="Hitch T.C.A."/>
            <person name="Clavel T."/>
        </authorList>
    </citation>
    <scope>NUCLEOTIDE SEQUENCE [LARGE SCALE GENOMIC DNA]</scope>
    <source>
        <strain evidence="12 13">Oil+RF-744-WCA-WT-11</strain>
    </source>
</reference>
<comment type="caution">
    <text evidence="12">The sequence shown here is derived from an EMBL/GenBank/DDBJ whole genome shotgun (WGS) entry which is preliminary data.</text>
</comment>
<sequence>MENEFHFDLKEELRKLPEKPGVYIMHDHTDAILYVGKAVNLRRRVHQYFVKKLNRGPKIEYMVTKIAYFEYIVTDSELEALILENNLIKEHRPKYNTLLKDDKTYPYIKVTVGETYPRVLFTRKLKKDGSRYFGPFKSAGAVRDTIELIRKLFQIRDCTRNLPRDQGKERPCLNYQIGQCKAPCQGYVSEEEYRKKVDEAVSFLGGSYKPVVRLLTARMEKASSELDFEQAAEWRDLRASVLQVSEKQKMESEDGNDRDVIAMAADGTEAVVSVFYVRGGRVIGRDHQFLHIGLDEDRKEILSDFVRQFYAGNMMLPSEVMLETEISDRALLEKWMSQRKGRAVHIRVPLRGAKEKLVAMARENSEIVLRQDRERIRQQEGRTIGAMQEIATLLGISHISRVEAYDISNTSGVESVGSMVVFEKGMPKPGDYRKFRIRTVQGPDDYASLKEVLTRRFTHGLEETAQLKEKGMDPKLGSFSVFPDLVMMDGGRGQVNIAENVLRELGLPIPVCGMVKDDYHRTRGLYFRNVELPIDTHSEGFKLITRIQDEAHRFAIEYHRSLRSKAQTHSVLDEIKGIGPARRKALLRAFGSAEAVRDAGLDQLAHAPSMDARSARSVWDFFHPAESAEKADADGSLFLSGQLPGQDGRDKIN</sequence>
<keyword evidence="1 7" id="KW-0963">Cytoplasm</keyword>
<protein>
    <recommendedName>
        <fullName evidence="7">UvrABC system protein C</fullName>
        <shortName evidence="7">Protein UvrC</shortName>
    </recommendedName>
    <alternativeName>
        <fullName evidence="7">Excinuclease ABC subunit C</fullName>
    </alternativeName>
</protein>
<dbReference type="GO" id="GO:0009432">
    <property type="term" value="P:SOS response"/>
    <property type="evidence" value="ECO:0007669"/>
    <property type="project" value="UniProtKB-UniRule"/>
</dbReference>
<organism evidence="12 13">
    <name type="scientific">Porcincola intestinalis</name>
    <dbReference type="NCBI Taxonomy" id="2606632"/>
    <lineage>
        <taxon>Bacteria</taxon>
        <taxon>Bacillati</taxon>
        <taxon>Bacillota</taxon>
        <taxon>Clostridia</taxon>
        <taxon>Lachnospirales</taxon>
        <taxon>Lachnospiraceae</taxon>
        <taxon>Porcincola</taxon>
    </lineage>
</organism>
<dbReference type="Gene3D" id="3.30.420.340">
    <property type="entry name" value="UvrC, RNAse H endonuclease domain"/>
    <property type="match status" value="1"/>
</dbReference>
<gene>
    <name evidence="7 12" type="primary">uvrC</name>
    <name evidence="12" type="ORF">FYJ35_10370</name>
</gene>
<dbReference type="InterPro" id="IPR050066">
    <property type="entry name" value="UvrABC_protein_C"/>
</dbReference>
<keyword evidence="4 7" id="KW-0267">Excision nuclease</keyword>
<dbReference type="Pfam" id="PF01541">
    <property type="entry name" value="GIY-YIG"/>
    <property type="match status" value="1"/>
</dbReference>
<feature type="domain" description="UvrC family homology region profile" evidence="11">
    <location>
        <begin position="260"/>
        <end position="502"/>
    </location>
</feature>
<dbReference type="InterPro" id="IPR004791">
    <property type="entry name" value="UvrC"/>
</dbReference>
<dbReference type="Pfam" id="PF08459">
    <property type="entry name" value="UvrC_RNaseH_dom"/>
    <property type="match status" value="1"/>
</dbReference>
<dbReference type="SUPFAM" id="SSF47781">
    <property type="entry name" value="RuvA domain 2-like"/>
    <property type="match status" value="1"/>
</dbReference>
<dbReference type="InterPro" id="IPR036876">
    <property type="entry name" value="UVR_dom_sf"/>
</dbReference>
<dbReference type="Gene3D" id="1.10.150.20">
    <property type="entry name" value="5' to 3' exonuclease, C-terminal subdomain"/>
    <property type="match status" value="1"/>
</dbReference>
<dbReference type="FunFam" id="3.40.1440.10:FF:000001">
    <property type="entry name" value="UvrABC system protein C"/>
    <property type="match status" value="1"/>
</dbReference>
<evidence type="ECO:0000313" key="13">
    <source>
        <dbReference type="Proteomes" id="UP000481852"/>
    </source>
</evidence>
<dbReference type="InterPro" id="IPR038476">
    <property type="entry name" value="UvrC_RNase_H_dom_sf"/>
</dbReference>
<keyword evidence="3 7" id="KW-0228">DNA excision</keyword>
<dbReference type="CDD" id="cd10434">
    <property type="entry name" value="GIY-YIG_UvrC_Cho"/>
    <property type="match status" value="1"/>
</dbReference>
<evidence type="ECO:0000313" key="12">
    <source>
        <dbReference type="EMBL" id="MSS15434.1"/>
    </source>
</evidence>
<evidence type="ECO:0000256" key="8">
    <source>
        <dbReference type="SAM" id="MobiDB-lite"/>
    </source>
</evidence>
<dbReference type="InterPro" id="IPR001162">
    <property type="entry name" value="UvrC_RNase_H_dom"/>
</dbReference>
<dbReference type="InterPro" id="IPR010994">
    <property type="entry name" value="RuvA_2-like"/>
</dbReference>
<dbReference type="PROSITE" id="PS50164">
    <property type="entry name" value="GIY_YIG"/>
    <property type="match status" value="1"/>
</dbReference>
<comment type="subunit">
    <text evidence="7">Interacts with UvrB in an incision complex.</text>
</comment>
<proteinExistence type="inferred from homology"/>
<dbReference type="Pfam" id="PF22920">
    <property type="entry name" value="UvrC_RNaseH"/>
    <property type="match status" value="1"/>
</dbReference>
<dbReference type="SUPFAM" id="SSF82771">
    <property type="entry name" value="GIY-YIG endonuclease"/>
    <property type="match status" value="1"/>
</dbReference>
<dbReference type="NCBIfam" id="TIGR00194">
    <property type="entry name" value="uvrC"/>
    <property type="match status" value="1"/>
</dbReference>
<dbReference type="RefSeq" id="WP_154526273.1">
    <property type="nucleotide sequence ID" value="NZ_VULZ01000011.1"/>
</dbReference>
<dbReference type="InterPro" id="IPR035901">
    <property type="entry name" value="GIY-YIG_endonuc_sf"/>
</dbReference>
<dbReference type="Gene3D" id="3.40.1440.10">
    <property type="entry name" value="GIY-YIG endonuclease"/>
    <property type="match status" value="1"/>
</dbReference>
<dbReference type="InterPro" id="IPR047296">
    <property type="entry name" value="GIY-YIG_UvrC_Cho"/>
</dbReference>
<dbReference type="Proteomes" id="UP000481852">
    <property type="component" value="Unassembled WGS sequence"/>
</dbReference>
<evidence type="ECO:0000259" key="11">
    <source>
        <dbReference type="PROSITE" id="PS50165"/>
    </source>
</evidence>
<feature type="domain" description="GIY-YIG" evidence="10">
    <location>
        <begin position="18"/>
        <end position="97"/>
    </location>
</feature>
<name>A0A6L5X9K8_9FIRM</name>
<accession>A0A6L5X9K8</accession>
<dbReference type="PANTHER" id="PTHR30562">
    <property type="entry name" value="UVRC/OXIDOREDUCTASE"/>
    <property type="match status" value="1"/>
</dbReference>
<dbReference type="Pfam" id="PF14520">
    <property type="entry name" value="HHH_5"/>
    <property type="match status" value="1"/>
</dbReference>
<dbReference type="InterPro" id="IPR001943">
    <property type="entry name" value="UVR_dom"/>
</dbReference>
<evidence type="ECO:0000256" key="1">
    <source>
        <dbReference type="ARBA" id="ARBA00022490"/>
    </source>
</evidence>
<dbReference type="HAMAP" id="MF_00203">
    <property type="entry name" value="UvrC"/>
    <property type="match status" value="1"/>
</dbReference>
<dbReference type="GO" id="GO:0003677">
    <property type="term" value="F:DNA binding"/>
    <property type="evidence" value="ECO:0007669"/>
    <property type="project" value="UniProtKB-UniRule"/>
</dbReference>
<dbReference type="SMART" id="SM00465">
    <property type="entry name" value="GIYc"/>
    <property type="match status" value="1"/>
</dbReference>
<dbReference type="NCBIfam" id="NF001824">
    <property type="entry name" value="PRK00558.1-5"/>
    <property type="match status" value="1"/>
</dbReference>
<dbReference type="EMBL" id="VULZ01000011">
    <property type="protein sequence ID" value="MSS15434.1"/>
    <property type="molecule type" value="Genomic_DNA"/>
</dbReference>
<dbReference type="PROSITE" id="PS50151">
    <property type="entry name" value="UVR"/>
    <property type="match status" value="1"/>
</dbReference>
<dbReference type="Gene3D" id="4.10.860.10">
    <property type="entry name" value="UVR domain"/>
    <property type="match status" value="1"/>
</dbReference>
<evidence type="ECO:0000259" key="9">
    <source>
        <dbReference type="PROSITE" id="PS50151"/>
    </source>
</evidence>
<keyword evidence="13" id="KW-1185">Reference proteome</keyword>
<keyword evidence="5 7" id="KW-0234">DNA repair</keyword>
<evidence type="ECO:0000256" key="3">
    <source>
        <dbReference type="ARBA" id="ARBA00022769"/>
    </source>
</evidence>
<feature type="domain" description="UVR" evidence="9">
    <location>
        <begin position="209"/>
        <end position="244"/>
    </location>
</feature>
<evidence type="ECO:0000256" key="6">
    <source>
        <dbReference type="ARBA" id="ARBA00023236"/>
    </source>
</evidence>